<gene>
    <name evidence="1" type="ORF">Vbra_10770</name>
</gene>
<protein>
    <submittedName>
        <fullName evidence="1">Uncharacterized protein</fullName>
    </submittedName>
</protein>
<dbReference type="VEuPathDB" id="CryptoDB:Vbra_10770"/>
<evidence type="ECO:0000313" key="1">
    <source>
        <dbReference type="EMBL" id="CEL91610.1"/>
    </source>
</evidence>
<name>A0A0G4E8A5_VITBC</name>
<sequence>MEGPKLFHTGFAHLRRHHGFGEEDLRRLPFDALAELIIERHTRPLLLYLRRRGVQKCYIVLEGTPHTNKPPTSTRRGKARREAVEAAIALVFDELFGADSVFDWCGTPGNEAEYGLLHLHVYVFRRLRPAVSRRRAGAHTQV</sequence>
<dbReference type="EMBL" id="CDMY01000007">
    <property type="protein sequence ID" value="CEL91610.1"/>
    <property type="molecule type" value="Genomic_DNA"/>
</dbReference>
<organism evidence="1 2">
    <name type="scientific">Vitrella brassicaformis (strain CCMP3155)</name>
    <dbReference type="NCBI Taxonomy" id="1169540"/>
    <lineage>
        <taxon>Eukaryota</taxon>
        <taxon>Sar</taxon>
        <taxon>Alveolata</taxon>
        <taxon>Colpodellida</taxon>
        <taxon>Vitrellaceae</taxon>
        <taxon>Vitrella</taxon>
    </lineage>
</organism>
<dbReference type="AlphaFoldDB" id="A0A0G4E8A5"/>
<evidence type="ECO:0000313" key="2">
    <source>
        <dbReference type="Proteomes" id="UP000041254"/>
    </source>
</evidence>
<dbReference type="InParanoid" id="A0A0G4E8A5"/>
<keyword evidence="2" id="KW-1185">Reference proteome</keyword>
<proteinExistence type="predicted"/>
<dbReference type="Proteomes" id="UP000041254">
    <property type="component" value="Unassembled WGS sequence"/>
</dbReference>
<accession>A0A0G4E8A5</accession>
<reference evidence="1 2" key="1">
    <citation type="submission" date="2014-11" db="EMBL/GenBank/DDBJ databases">
        <authorList>
            <person name="Zhu J."/>
            <person name="Qi W."/>
            <person name="Song R."/>
        </authorList>
    </citation>
    <scope>NUCLEOTIDE SEQUENCE [LARGE SCALE GENOMIC DNA]</scope>
</reference>